<evidence type="ECO:0000313" key="2">
    <source>
        <dbReference type="Proteomes" id="UP000319804"/>
    </source>
</evidence>
<dbReference type="EMBL" id="VFPS01000002">
    <property type="protein sequence ID" value="TQM98799.1"/>
    <property type="molecule type" value="Genomic_DNA"/>
</dbReference>
<sequence>MASEDRNMTGWFSPAQVAEAMHLSEQEFLRAYLDGPDDELVYAEGEPKVHWFSLLRWVEKHYYETSTIGTESPMVKYHIDRGSDPAKTVESHKREDATEGARMLLEELLGIDDWLDGISRRVATNWNMDTLDYEVETILD</sequence>
<dbReference type="RefSeq" id="WP_141381599.1">
    <property type="nucleotide sequence ID" value="NZ_BJNA01000102.1"/>
</dbReference>
<proteinExistence type="predicted"/>
<accession>A0A4Y3USG2</accession>
<dbReference type="AlphaFoldDB" id="A0A4Y3USG2"/>
<reference evidence="1 2" key="1">
    <citation type="submission" date="2019-06" db="EMBL/GenBank/DDBJ databases">
        <title>Sequencing the genomes of 1000 actinobacteria strains.</title>
        <authorList>
            <person name="Klenk H.-P."/>
        </authorList>
    </citation>
    <scope>NUCLEOTIDE SEQUENCE [LARGE SCALE GENOMIC DNA]</scope>
    <source>
        <strain evidence="1 2">DSM 20427</strain>
    </source>
</reference>
<organism evidence="1 2">
    <name type="scientific">Microbacterium lacticum</name>
    <dbReference type="NCBI Taxonomy" id="33885"/>
    <lineage>
        <taxon>Bacteria</taxon>
        <taxon>Bacillati</taxon>
        <taxon>Actinomycetota</taxon>
        <taxon>Actinomycetes</taxon>
        <taxon>Micrococcales</taxon>
        <taxon>Microbacteriaceae</taxon>
        <taxon>Microbacterium</taxon>
    </lineage>
</organism>
<comment type="caution">
    <text evidence="1">The sequence shown here is derived from an EMBL/GenBank/DDBJ whole genome shotgun (WGS) entry which is preliminary data.</text>
</comment>
<evidence type="ECO:0000313" key="1">
    <source>
        <dbReference type="EMBL" id="TQM98799.1"/>
    </source>
</evidence>
<keyword evidence="2" id="KW-1185">Reference proteome</keyword>
<protein>
    <submittedName>
        <fullName evidence="1">Uncharacterized protein</fullName>
    </submittedName>
</protein>
<dbReference type="Proteomes" id="UP000319804">
    <property type="component" value="Unassembled WGS sequence"/>
</dbReference>
<name>A0A4Y3USG2_9MICO</name>
<gene>
    <name evidence="1" type="ORF">FHX68_1511</name>
</gene>